<feature type="domain" description="FAR1" evidence="1">
    <location>
        <begin position="26"/>
        <end position="114"/>
    </location>
</feature>
<evidence type="ECO:0000313" key="3">
    <source>
        <dbReference type="Proteomes" id="UP000789405"/>
    </source>
</evidence>
<dbReference type="PANTHER" id="PTHR47718">
    <property type="entry name" value="OS01G0519700 PROTEIN"/>
    <property type="match status" value="1"/>
</dbReference>
<dbReference type="PANTHER" id="PTHR47718:SF13">
    <property type="entry name" value="OS09G0290500 PROTEIN"/>
    <property type="match status" value="1"/>
</dbReference>
<accession>A0A9N9JC67</accession>
<dbReference type="OrthoDB" id="2431228at2759"/>
<dbReference type="Proteomes" id="UP000789405">
    <property type="component" value="Unassembled WGS sequence"/>
</dbReference>
<evidence type="ECO:0000259" key="1">
    <source>
        <dbReference type="Pfam" id="PF03101"/>
    </source>
</evidence>
<organism evidence="2 3">
    <name type="scientific">Dentiscutata erythropus</name>
    <dbReference type="NCBI Taxonomy" id="1348616"/>
    <lineage>
        <taxon>Eukaryota</taxon>
        <taxon>Fungi</taxon>
        <taxon>Fungi incertae sedis</taxon>
        <taxon>Mucoromycota</taxon>
        <taxon>Glomeromycotina</taxon>
        <taxon>Glomeromycetes</taxon>
        <taxon>Diversisporales</taxon>
        <taxon>Gigasporaceae</taxon>
        <taxon>Dentiscutata</taxon>
    </lineage>
</organism>
<protein>
    <submittedName>
        <fullName evidence="2">20867_t:CDS:1</fullName>
    </submittedName>
</protein>
<comment type="caution">
    <text evidence="2">The sequence shown here is derived from an EMBL/GenBank/DDBJ whole genome shotgun (WGS) entry which is preliminary data.</text>
</comment>
<dbReference type="Pfam" id="PF03101">
    <property type="entry name" value="FAR1"/>
    <property type="match status" value="1"/>
</dbReference>
<feature type="non-terminal residue" evidence="2">
    <location>
        <position position="1"/>
    </location>
</feature>
<gene>
    <name evidence="2" type="ORF">DERYTH_LOCUS19081</name>
</gene>
<keyword evidence="3" id="KW-1185">Reference proteome</keyword>
<evidence type="ECO:0000313" key="2">
    <source>
        <dbReference type="EMBL" id="CAG8775182.1"/>
    </source>
</evidence>
<dbReference type="AlphaFoldDB" id="A0A9N9JC67"/>
<name>A0A9N9JC67_9GLOM</name>
<proteinExistence type="predicted"/>
<reference evidence="2" key="1">
    <citation type="submission" date="2021-06" db="EMBL/GenBank/DDBJ databases">
        <authorList>
            <person name="Kallberg Y."/>
            <person name="Tangrot J."/>
            <person name="Rosling A."/>
        </authorList>
    </citation>
    <scope>NUCLEOTIDE SEQUENCE</scope>
    <source>
        <strain evidence="2">MA453B</strain>
    </source>
</reference>
<dbReference type="EMBL" id="CAJVPY010020340">
    <property type="protein sequence ID" value="CAG8775182.1"/>
    <property type="molecule type" value="Genomic_DNA"/>
</dbReference>
<sequence length="138" mass="15982">DQNLAEALDAPIVGQTFSTWEDLDRFISLYARSQNFVSVIRGSEYDDSICRSRRYACKHQGRNIVKNKTNIAENQRQTRSKRTGCHWQVRATFPKKTGILSISSVYLVHNNHLMENGTNKFASKYRAFSEDMLKDIEF</sequence>
<dbReference type="InterPro" id="IPR004330">
    <property type="entry name" value="FAR1_DNA_bnd_dom"/>
</dbReference>